<proteinExistence type="predicted"/>
<accession>A0ABW0JSL9</accession>
<dbReference type="InterPro" id="IPR014345">
    <property type="entry name" value="XrtA_polysacc_chain"/>
</dbReference>
<feature type="transmembrane region" description="Helical" evidence="2">
    <location>
        <begin position="432"/>
        <end position="455"/>
    </location>
</feature>
<keyword evidence="2" id="KW-0472">Membrane</keyword>
<feature type="coiled-coil region" evidence="1">
    <location>
        <begin position="288"/>
        <end position="351"/>
    </location>
</feature>
<dbReference type="InterPro" id="IPR050445">
    <property type="entry name" value="Bact_polysacc_biosynth/exp"/>
</dbReference>
<dbReference type="PANTHER" id="PTHR32309">
    <property type="entry name" value="TYROSINE-PROTEIN KINASE"/>
    <property type="match status" value="1"/>
</dbReference>
<protein>
    <submittedName>
        <fullName evidence="3">XrtA system polysaccharide chain length determinant</fullName>
    </submittedName>
</protein>
<dbReference type="Proteomes" id="UP001596018">
    <property type="component" value="Unassembled WGS sequence"/>
</dbReference>
<gene>
    <name evidence="3" type="ORF">ACFPK0_03655</name>
</gene>
<dbReference type="PANTHER" id="PTHR32309:SF13">
    <property type="entry name" value="FERRIC ENTEROBACTIN TRANSPORT PROTEIN FEPE"/>
    <property type="match status" value="1"/>
</dbReference>
<comment type="caution">
    <text evidence="3">The sequence shown here is derived from an EMBL/GenBank/DDBJ whole genome shotgun (WGS) entry which is preliminary data.</text>
</comment>
<evidence type="ECO:0000313" key="3">
    <source>
        <dbReference type="EMBL" id="MFC5439109.1"/>
    </source>
</evidence>
<keyword evidence="1" id="KW-0175">Coiled coil</keyword>
<keyword evidence="4" id="KW-1185">Reference proteome</keyword>
<reference evidence="4" key="1">
    <citation type="journal article" date="2019" name="Int. J. Syst. Evol. Microbiol.">
        <title>The Global Catalogue of Microorganisms (GCM) 10K type strain sequencing project: providing services to taxonomists for standard genome sequencing and annotation.</title>
        <authorList>
            <consortium name="The Broad Institute Genomics Platform"/>
            <consortium name="The Broad Institute Genome Sequencing Center for Infectious Disease"/>
            <person name="Wu L."/>
            <person name="Ma J."/>
        </authorList>
    </citation>
    <scope>NUCLEOTIDE SEQUENCE [LARGE SCALE GENOMIC DNA]</scope>
    <source>
        <strain evidence="4">KACC 12822</strain>
    </source>
</reference>
<keyword evidence="2" id="KW-1133">Transmembrane helix</keyword>
<sequence length="521" mass="57720">MQGINMNEQPTSLQALVPVLLSEARRHRVSLGVLFAVIALAALIVGVLWPKKYDASVTILAQESSIITPLMEGAATPTGTANRAGIARAVIFSAKVMDEILVAGGWMATHPSAIEQDRIIDGIKGRTTIRFGRDNLITISYHDVDPKRAYIVTRQFGQLFISESLASKQRESRDAYEFINGQVETYREKLTTAENKLKEYREANVDARPGSEADTASRISQLRTQVENAHMDLMEKRSQEASLVAQLSGESEISSVQTVEGVYHAQLADLQTQLDKLLMTYTSEYPDVVRVRHQMQDLRQQLAQSEQRKQSARLAGTPTTIDNNAKFNPLYQQLKSQLSALRGDIAATNARMAASQTMLQAELERSKRIAGSENATSELTRDYDVNRDVYQDLLKRRENARVSMNLDAGQRGLTFVVQNPAVMPLTPSGLRFMHFGLAGMLLALAAPCGLLFTIARFDPRVRSAEQLERLTGLTTLATVPFYSTPQDQRKGRLQNMAVALTVAGVFAAYAILFWLKLRGMA</sequence>
<evidence type="ECO:0000256" key="2">
    <source>
        <dbReference type="SAM" id="Phobius"/>
    </source>
</evidence>
<feature type="transmembrane region" description="Helical" evidence="2">
    <location>
        <begin position="496"/>
        <end position="515"/>
    </location>
</feature>
<evidence type="ECO:0000256" key="1">
    <source>
        <dbReference type="SAM" id="Coils"/>
    </source>
</evidence>
<keyword evidence="2" id="KW-0812">Transmembrane</keyword>
<dbReference type="NCBIfam" id="TIGR03007">
    <property type="entry name" value="pepcterm_ChnLen"/>
    <property type="match status" value="1"/>
</dbReference>
<organism evidence="3 4">
    <name type="scientific">Rhodanobacter ginsenosidimutans</name>
    <dbReference type="NCBI Taxonomy" id="490571"/>
    <lineage>
        <taxon>Bacteria</taxon>
        <taxon>Pseudomonadati</taxon>
        <taxon>Pseudomonadota</taxon>
        <taxon>Gammaproteobacteria</taxon>
        <taxon>Lysobacterales</taxon>
        <taxon>Rhodanobacteraceae</taxon>
        <taxon>Rhodanobacter</taxon>
    </lineage>
</organism>
<evidence type="ECO:0000313" key="4">
    <source>
        <dbReference type="Proteomes" id="UP001596018"/>
    </source>
</evidence>
<name>A0ABW0JSL9_9GAMM</name>
<dbReference type="EMBL" id="JBHSMM010000001">
    <property type="protein sequence ID" value="MFC5439109.1"/>
    <property type="molecule type" value="Genomic_DNA"/>
</dbReference>
<feature type="coiled-coil region" evidence="1">
    <location>
        <begin position="176"/>
        <end position="203"/>
    </location>
</feature>
<dbReference type="RefSeq" id="WP_056081807.1">
    <property type="nucleotide sequence ID" value="NZ_JALBWS010000015.1"/>
</dbReference>
<feature type="transmembrane region" description="Helical" evidence="2">
    <location>
        <begin position="29"/>
        <end position="49"/>
    </location>
</feature>